<accession>A0ACD4CXB9</accession>
<gene>
    <name evidence="1" type="ORF">N8E88_07430</name>
</gene>
<proteinExistence type="predicted"/>
<reference evidence="1" key="1">
    <citation type="submission" date="2022-09" db="EMBL/GenBank/DDBJ databases">
        <title>Interaction between co-microsymbionts with complementary sets of symbiotic genes in legume-rhizobium systems.</title>
        <authorList>
            <person name="Safronova V."/>
            <person name="Sazanova A."/>
            <person name="Afonin A."/>
            <person name="Chirak E."/>
        </authorList>
    </citation>
    <scope>NUCLEOTIDE SEQUENCE</scope>
    <source>
        <strain evidence="1">A18/3m</strain>
    </source>
</reference>
<evidence type="ECO:0000313" key="2">
    <source>
        <dbReference type="Proteomes" id="UP001061991"/>
    </source>
</evidence>
<organism evidence="1 2">
    <name type="scientific">Phyllobacterium zundukense</name>
    <dbReference type="NCBI Taxonomy" id="1867719"/>
    <lineage>
        <taxon>Bacteria</taxon>
        <taxon>Pseudomonadati</taxon>
        <taxon>Pseudomonadota</taxon>
        <taxon>Alphaproteobacteria</taxon>
        <taxon>Hyphomicrobiales</taxon>
        <taxon>Phyllobacteriaceae</taxon>
        <taxon>Phyllobacterium</taxon>
    </lineage>
</organism>
<dbReference type="Proteomes" id="UP001061991">
    <property type="component" value="Plasmid p_unnamed2"/>
</dbReference>
<keyword evidence="2" id="KW-1185">Reference proteome</keyword>
<dbReference type="EMBL" id="CP104971">
    <property type="protein sequence ID" value="UXN58098.1"/>
    <property type="molecule type" value="Genomic_DNA"/>
</dbReference>
<keyword evidence="1" id="KW-0614">Plasmid</keyword>
<protein>
    <submittedName>
        <fullName evidence="1">Uncharacterized protein</fullName>
    </submittedName>
</protein>
<sequence>MKLPSVDSVDTLSLGAMRRLVAGLVGKMNMKVQSWAPPFGMIEHPPKRMCDLLTYIVGANSADDQAFPYCADVKIPYDQ</sequence>
<evidence type="ECO:0000313" key="1">
    <source>
        <dbReference type="EMBL" id="UXN58098.1"/>
    </source>
</evidence>
<geneLocation type="plasmid" evidence="1 2">
    <name>p_unnamed2</name>
</geneLocation>
<name>A0ACD4CXB9_9HYPH</name>